<dbReference type="EMBL" id="BHXQ01000003">
    <property type="protein sequence ID" value="GCC51354.1"/>
    <property type="molecule type" value="Genomic_DNA"/>
</dbReference>
<keyword evidence="10 13" id="KW-0067">ATP-binding</keyword>
<dbReference type="Proteomes" id="UP000288227">
    <property type="component" value="Unassembled WGS sequence"/>
</dbReference>
<keyword evidence="9 13" id="KW-0418">Kinase</keyword>
<keyword evidence="14" id="KW-0812">Transmembrane</keyword>
<dbReference type="GO" id="GO:0005524">
    <property type="term" value="F:ATP binding"/>
    <property type="evidence" value="ECO:0007669"/>
    <property type="project" value="UniProtKB-UniRule"/>
</dbReference>
<keyword evidence="14" id="KW-1133">Transmembrane helix</keyword>
<keyword evidence="6 13" id="KW-0441">Lipid A biosynthesis</keyword>
<dbReference type="GO" id="GO:0009029">
    <property type="term" value="F:lipid-A 4'-kinase activity"/>
    <property type="evidence" value="ECO:0007669"/>
    <property type="project" value="UniProtKB-UniRule"/>
</dbReference>
<feature type="transmembrane region" description="Helical" evidence="14">
    <location>
        <begin position="6"/>
        <end position="24"/>
    </location>
</feature>
<dbReference type="PANTHER" id="PTHR42724">
    <property type="entry name" value="TETRAACYLDISACCHARIDE 4'-KINASE"/>
    <property type="match status" value="1"/>
</dbReference>
<feature type="binding site" evidence="13">
    <location>
        <begin position="53"/>
        <end position="60"/>
    </location>
    <ligand>
        <name>ATP</name>
        <dbReference type="ChEBI" id="CHEBI:30616"/>
    </ligand>
</feature>
<comment type="similarity">
    <text evidence="13">Belongs to the LpxK family.</text>
</comment>
<keyword evidence="16" id="KW-1185">Reference proteome</keyword>
<dbReference type="NCBIfam" id="TIGR00682">
    <property type="entry name" value="lpxK"/>
    <property type="match status" value="1"/>
</dbReference>
<gene>
    <name evidence="13 15" type="primary">lpxK</name>
    <name evidence="15" type="ORF">SanaruYs_15790</name>
</gene>
<dbReference type="HAMAP" id="MF_00409">
    <property type="entry name" value="LpxK"/>
    <property type="match status" value="1"/>
</dbReference>
<evidence type="ECO:0000256" key="12">
    <source>
        <dbReference type="ARBA" id="ARBA00029757"/>
    </source>
</evidence>
<evidence type="ECO:0000256" key="8">
    <source>
        <dbReference type="ARBA" id="ARBA00022741"/>
    </source>
</evidence>
<comment type="function">
    <text evidence="1 13">Transfers the gamma-phosphate of ATP to the 4'-position of a tetraacyldisaccharide 1-phosphate intermediate (termed DS-1-P) to form tetraacyldisaccharide 1,4'-bis-phosphate (lipid IVA).</text>
</comment>
<dbReference type="Pfam" id="PF02606">
    <property type="entry name" value="LpxK"/>
    <property type="match status" value="1"/>
</dbReference>
<dbReference type="AlphaFoldDB" id="A0A401U907"/>
<dbReference type="SUPFAM" id="SSF52540">
    <property type="entry name" value="P-loop containing nucleoside triphosphate hydrolases"/>
    <property type="match status" value="1"/>
</dbReference>
<dbReference type="EC" id="2.7.1.130" evidence="3 13"/>
<evidence type="ECO:0000256" key="4">
    <source>
        <dbReference type="ARBA" id="ARBA00016436"/>
    </source>
</evidence>
<evidence type="ECO:0000256" key="2">
    <source>
        <dbReference type="ARBA" id="ARBA00004870"/>
    </source>
</evidence>
<comment type="catalytic activity">
    <reaction evidence="13">
        <text>a lipid A disaccharide + ATP = a lipid IVA + ADP + H(+)</text>
        <dbReference type="Rhea" id="RHEA:67840"/>
        <dbReference type="ChEBI" id="CHEBI:15378"/>
        <dbReference type="ChEBI" id="CHEBI:30616"/>
        <dbReference type="ChEBI" id="CHEBI:176343"/>
        <dbReference type="ChEBI" id="CHEBI:176425"/>
        <dbReference type="ChEBI" id="CHEBI:456216"/>
        <dbReference type="EC" id="2.7.1.130"/>
    </reaction>
</comment>
<dbReference type="OrthoDB" id="9766423at2"/>
<evidence type="ECO:0000256" key="13">
    <source>
        <dbReference type="HAMAP-Rule" id="MF_00409"/>
    </source>
</evidence>
<dbReference type="PANTHER" id="PTHR42724:SF1">
    <property type="entry name" value="TETRAACYLDISACCHARIDE 4'-KINASE, MITOCHONDRIAL-RELATED"/>
    <property type="match status" value="1"/>
</dbReference>
<evidence type="ECO:0000256" key="9">
    <source>
        <dbReference type="ARBA" id="ARBA00022777"/>
    </source>
</evidence>
<evidence type="ECO:0000256" key="6">
    <source>
        <dbReference type="ARBA" id="ARBA00022556"/>
    </source>
</evidence>
<sequence>MIQQSYMFLVRLFLFPFAVLYDAITRFRNLLYDLKLKPSASFEIPLISVGNLAVGGTGKTPMVEHLIRLFEANGFAMGTLSRGYGRKTKGMRLANHSDTAETIGDEPYQLFDKYHQHAVVSVCEERAYAIPFLVDQFPDLKVVIMDDAFQHRTVKAGLSMVLTEYGNPFYQDFVMPAGKLRESRAGIERADMVIVTKCPPHMDEEEMIKMEHAIRYYEDRPVFFTTIRYGEAIAFDGITAWKSAKVLLVSGLANAAPLKEYVSEQYELVHHFDFPDHHLYTNKDWLKINEMAEQQHAVILTTEKDRAKLRALAGEEESKNLFYLPIEIVFIKGGTDFDSIVLDYVKNAESFV</sequence>
<keyword evidence="14" id="KW-0472">Membrane</keyword>
<accession>A0A401U907</accession>
<dbReference type="RefSeq" id="WP_127122021.1">
    <property type="nucleotide sequence ID" value="NZ_BHXQ01000003.1"/>
</dbReference>
<dbReference type="GO" id="GO:0009245">
    <property type="term" value="P:lipid A biosynthetic process"/>
    <property type="evidence" value="ECO:0007669"/>
    <property type="project" value="UniProtKB-UniRule"/>
</dbReference>
<evidence type="ECO:0000313" key="15">
    <source>
        <dbReference type="EMBL" id="GCC51354.1"/>
    </source>
</evidence>
<evidence type="ECO:0000256" key="5">
    <source>
        <dbReference type="ARBA" id="ARBA00022516"/>
    </source>
</evidence>
<keyword evidence="8 13" id="KW-0547">Nucleotide-binding</keyword>
<comment type="caution">
    <text evidence="15">The sequence shown here is derived from an EMBL/GenBank/DDBJ whole genome shotgun (WGS) entry which is preliminary data.</text>
</comment>
<keyword evidence="5 13" id="KW-0444">Lipid biosynthesis</keyword>
<evidence type="ECO:0000256" key="10">
    <source>
        <dbReference type="ARBA" id="ARBA00022840"/>
    </source>
</evidence>
<evidence type="ECO:0000256" key="3">
    <source>
        <dbReference type="ARBA" id="ARBA00012071"/>
    </source>
</evidence>
<dbReference type="UniPathway" id="UPA00359">
    <property type="reaction ID" value="UER00482"/>
</dbReference>
<evidence type="ECO:0000313" key="16">
    <source>
        <dbReference type="Proteomes" id="UP000288227"/>
    </source>
</evidence>
<keyword evidence="7 13" id="KW-0808">Transferase</keyword>
<dbReference type="InterPro" id="IPR003758">
    <property type="entry name" value="LpxK"/>
</dbReference>
<keyword evidence="11 13" id="KW-0443">Lipid metabolism</keyword>
<dbReference type="GO" id="GO:0009244">
    <property type="term" value="P:lipopolysaccharide core region biosynthetic process"/>
    <property type="evidence" value="ECO:0007669"/>
    <property type="project" value="TreeGrafter"/>
</dbReference>
<proteinExistence type="inferred from homology"/>
<organism evidence="15 16">
    <name type="scientific">Chryseotalea sanaruensis</name>
    <dbReference type="NCBI Taxonomy" id="2482724"/>
    <lineage>
        <taxon>Bacteria</taxon>
        <taxon>Pseudomonadati</taxon>
        <taxon>Bacteroidota</taxon>
        <taxon>Cytophagia</taxon>
        <taxon>Cytophagales</taxon>
        <taxon>Chryseotaleaceae</taxon>
        <taxon>Chryseotalea</taxon>
    </lineage>
</organism>
<reference evidence="15 16" key="1">
    <citation type="submission" date="2018-11" db="EMBL/GenBank/DDBJ databases">
        <title>Chryseotalea sanarue gen. nov., sp., nov., a member of the family Cytophagaceae, isolated from a brackish lake in Hamamatsu Japan.</title>
        <authorList>
            <person name="Maejima Y."/>
            <person name="Iino T."/>
            <person name="Muraguchi Y."/>
            <person name="Fukuda K."/>
            <person name="Ohkuma M."/>
            <person name="Moriuchi R."/>
            <person name="Dohra H."/>
            <person name="Kimbara K."/>
            <person name="Shintani M."/>
        </authorList>
    </citation>
    <scope>NUCLEOTIDE SEQUENCE [LARGE SCALE GENOMIC DNA]</scope>
    <source>
        <strain evidence="15 16">Ys</strain>
    </source>
</reference>
<dbReference type="InterPro" id="IPR027417">
    <property type="entry name" value="P-loop_NTPase"/>
</dbReference>
<evidence type="ECO:0000256" key="14">
    <source>
        <dbReference type="SAM" id="Phobius"/>
    </source>
</evidence>
<name>A0A401U907_9BACT</name>
<evidence type="ECO:0000256" key="11">
    <source>
        <dbReference type="ARBA" id="ARBA00023098"/>
    </source>
</evidence>
<evidence type="ECO:0000256" key="7">
    <source>
        <dbReference type="ARBA" id="ARBA00022679"/>
    </source>
</evidence>
<evidence type="ECO:0000256" key="1">
    <source>
        <dbReference type="ARBA" id="ARBA00002274"/>
    </source>
</evidence>
<protein>
    <recommendedName>
        <fullName evidence="4 13">Tetraacyldisaccharide 4'-kinase</fullName>
        <ecNumber evidence="3 13">2.7.1.130</ecNumber>
    </recommendedName>
    <alternativeName>
        <fullName evidence="12 13">Lipid A 4'-kinase</fullName>
    </alternativeName>
</protein>
<dbReference type="GO" id="GO:0005886">
    <property type="term" value="C:plasma membrane"/>
    <property type="evidence" value="ECO:0007669"/>
    <property type="project" value="TreeGrafter"/>
</dbReference>
<comment type="pathway">
    <text evidence="2 13">Glycolipid biosynthesis; lipid IV(A) biosynthesis; lipid IV(A) from (3R)-3-hydroxytetradecanoyl-[acyl-carrier-protein] and UDP-N-acetyl-alpha-D-glucosamine: step 6/6.</text>
</comment>